<keyword evidence="1 3" id="KW-0378">Hydrolase</keyword>
<sequence length="240" mass="27075">MPIVNLETISLYYEEHGAGEPLLFLHGLGADGRSWEYQQDVFAQQYRVILADVRGHGRSAKPPGPYSVPQFATDIFALLDHLGIDSFHLVGLSMGGMIGFQMAVDQPERFKSLTVVNSGPELVANSCKERWQIFQRRLVLHFSSMEKIGAFIGERLFPEPHQAEYKKLFIQQMQENDPAAYKAATNALIGWSVRQRLNRIQCPVLVVSGDMDYTPVAKKEAYVREMPTATLKVIKNSRHP</sequence>
<evidence type="ECO:0000256" key="1">
    <source>
        <dbReference type="ARBA" id="ARBA00022801"/>
    </source>
</evidence>
<dbReference type="SUPFAM" id="SSF53474">
    <property type="entry name" value="alpha/beta-Hydrolases"/>
    <property type="match status" value="1"/>
</dbReference>
<reference evidence="3" key="1">
    <citation type="submission" date="2018-06" db="EMBL/GenBank/DDBJ databases">
        <authorList>
            <person name="Zhirakovskaya E."/>
        </authorList>
    </citation>
    <scope>NUCLEOTIDE SEQUENCE</scope>
</reference>
<evidence type="ECO:0000259" key="2">
    <source>
        <dbReference type="Pfam" id="PF00561"/>
    </source>
</evidence>
<accession>A0A3B0VAI9</accession>
<organism evidence="3">
    <name type="scientific">hydrothermal vent metagenome</name>
    <dbReference type="NCBI Taxonomy" id="652676"/>
    <lineage>
        <taxon>unclassified sequences</taxon>
        <taxon>metagenomes</taxon>
        <taxon>ecological metagenomes</taxon>
    </lineage>
</organism>
<name>A0A3B0VAI9_9ZZZZ</name>
<feature type="non-terminal residue" evidence="3">
    <location>
        <position position="240"/>
    </location>
</feature>
<dbReference type="InterPro" id="IPR000073">
    <property type="entry name" value="AB_hydrolase_1"/>
</dbReference>
<proteinExistence type="predicted"/>
<dbReference type="PRINTS" id="PR00111">
    <property type="entry name" value="ABHYDROLASE"/>
</dbReference>
<feature type="domain" description="AB hydrolase-1" evidence="2">
    <location>
        <begin position="21"/>
        <end position="212"/>
    </location>
</feature>
<dbReference type="Pfam" id="PF00561">
    <property type="entry name" value="Abhydrolase_1"/>
    <property type="match status" value="1"/>
</dbReference>
<dbReference type="PANTHER" id="PTHR43798">
    <property type="entry name" value="MONOACYLGLYCEROL LIPASE"/>
    <property type="match status" value="1"/>
</dbReference>
<gene>
    <name evidence="3" type="ORF">MNBD_CHLOROFLEXI01-2960</name>
</gene>
<dbReference type="EC" id="3.1.1.24" evidence="3"/>
<dbReference type="EMBL" id="UOEU01000601">
    <property type="protein sequence ID" value="VAW35852.1"/>
    <property type="molecule type" value="Genomic_DNA"/>
</dbReference>
<dbReference type="GO" id="GO:0047570">
    <property type="term" value="F:3-oxoadipate enol-lactonase activity"/>
    <property type="evidence" value="ECO:0007669"/>
    <property type="project" value="UniProtKB-EC"/>
</dbReference>
<evidence type="ECO:0000313" key="3">
    <source>
        <dbReference type="EMBL" id="VAW35852.1"/>
    </source>
</evidence>
<dbReference type="InterPro" id="IPR029058">
    <property type="entry name" value="AB_hydrolase_fold"/>
</dbReference>
<dbReference type="Gene3D" id="3.40.50.1820">
    <property type="entry name" value="alpha/beta hydrolase"/>
    <property type="match status" value="1"/>
</dbReference>
<dbReference type="GO" id="GO:0016020">
    <property type="term" value="C:membrane"/>
    <property type="evidence" value="ECO:0007669"/>
    <property type="project" value="TreeGrafter"/>
</dbReference>
<dbReference type="InterPro" id="IPR050266">
    <property type="entry name" value="AB_hydrolase_sf"/>
</dbReference>
<dbReference type="PANTHER" id="PTHR43798:SF31">
    <property type="entry name" value="AB HYDROLASE SUPERFAMILY PROTEIN YCLE"/>
    <property type="match status" value="1"/>
</dbReference>
<protein>
    <submittedName>
        <fullName evidence="3">Beta-ketoadipate enol-lactone hydrolase</fullName>
        <ecNumber evidence="3">3.1.1.24</ecNumber>
    </submittedName>
</protein>
<dbReference type="AlphaFoldDB" id="A0A3B0VAI9"/>